<dbReference type="AlphaFoldDB" id="A0A2R6ADS8"/>
<evidence type="ECO:0000313" key="2">
    <source>
        <dbReference type="Proteomes" id="UP000240880"/>
    </source>
</evidence>
<organism evidence="1 2">
    <name type="scientific">Candidatus Marsarchaeota G1 archaeon OSP_D</name>
    <dbReference type="NCBI Taxonomy" id="1978155"/>
    <lineage>
        <taxon>Archaea</taxon>
        <taxon>Candidatus Marsarchaeota</taxon>
        <taxon>Candidatus Marsarchaeota group 1</taxon>
    </lineage>
</organism>
<comment type="caution">
    <text evidence="1">The sequence shown here is derived from an EMBL/GenBank/DDBJ whole genome shotgun (WGS) entry which is preliminary data.</text>
</comment>
<accession>A0A2R6ADS8</accession>
<proteinExistence type="predicted"/>
<evidence type="ECO:0000313" key="1">
    <source>
        <dbReference type="EMBL" id="PSN84540.1"/>
    </source>
</evidence>
<dbReference type="EMBL" id="NEXC01000002">
    <property type="protein sequence ID" value="PSN84540.1"/>
    <property type="molecule type" value="Genomic_DNA"/>
</dbReference>
<protein>
    <submittedName>
        <fullName evidence="1">Uncharacterized protein</fullName>
    </submittedName>
</protein>
<dbReference type="Proteomes" id="UP000240880">
    <property type="component" value="Unassembled WGS sequence"/>
</dbReference>
<gene>
    <name evidence="1" type="ORF">B9Q01_00605</name>
</gene>
<reference evidence="1 2" key="1">
    <citation type="submission" date="2017-04" db="EMBL/GenBank/DDBJ databases">
        <title>Novel microbial lineages endemic to geothermal iron-oxide mats fill important gaps in the evolutionary history of Archaea.</title>
        <authorList>
            <person name="Jay Z.J."/>
            <person name="Beam J.P."/>
            <person name="Dlakic M."/>
            <person name="Rusch D.B."/>
            <person name="Kozubal M.A."/>
            <person name="Inskeep W.P."/>
        </authorList>
    </citation>
    <scope>NUCLEOTIDE SEQUENCE [LARGE SCALE GENOMIC DNA]</scope>
    <source>
        <strain evidence="1">OSP_D</strain>
    </source>
</reference>
<name>A0A2R6ADS8_9ARCH</name>
<sequence length="133" mass="14606">MLSKSLEALLVLSVTLILSFSLFFQAPIQNDVCGLNPLSDINLAIQAAVSVPFSNQSVKIAISGVIIFKGNWIVFIGCSVPFVKLTDPNHIIIYYNSSAIEYKILLNSLHVLLPITLSISYEKNIKKIEITAI</sequence>